<dbReference type="EMBL" id="NGFP01000105">
    <property type="protein sequence ID" value="OUC94451.1"/>
    <property type="molecule type" value="Genomic_DNA"/>
</dbReference>
<keyword evidence="1" id="KW-0472">Membrane</keyword>
<feature type="transmembrane region" description="Helical" evidence="1">
    <location>
        <begin position="68"/>
        <end position="89"/>
    </location>
</feature>
<accession>A0A243RI59</accession>
<keyword evidence="1" id="KW-0812">Transmembrane</keyword>
<reference evidence="2 3" key="1">
    <citation type="submission" date="2017-05" db="EMBL/GenBank/DDBJ databases">
        <title>Biotechnological potential of actinobacteria isolated from South African environments.</title>
        <authorList>
            <person name="Le Roes-Hill M."/>
            <person name="Prins A."/>
            <person name="Durrell K.A."/>
        </authorList>
    </citation>
    <scope>NUCLEOTIDE SEQUENCE [LARGE SCALE GENOMIC DNA]</scope>
    <source>
        <strain evidence="2">M26</strain>
    </source>
</reference>
<keyword evidence="1" id="KW-1133">Transmembrane helix</keyword>
<dbReference type="Proteomes" id="UP000194761">
    <property type="component" value="Unassembled WGS sequence"/>
</dbReference>
<comment type="caution">
    <text evidence="2">The sequence shown here is derived from an EMBL/GenBank/DDBJ whole genome shotgun (WGS) entry which is preliminary data.</text>
</comment>
<keyword evidence="3" id="KW-1185">Reference proteome</keyword>
<name>A0A243RI59_9ACTN</name>
<evidence type="ECO:0000313" key="2">
    <source>
        <dbReference type="EMBL" id="OUC94451.1"/>
    </source>
</evidence>
<dbReference type="AlphaFoldDB" id="A0A243RI59"/>
<feature type="transmembrane region" description="Helical" evidence="1">
    <location>
        <begin position="44"/>
        <end position="61"/>
    </location>
</feature>
<evidence type="ECO:0000313" key="3">
    <source>
        <dbReference type="Proteomes" id="UP000194761"/>
    </source>
</evidence>
<proteinExistence type="predicted"/>
<sequence length="192" mass="20347">MGSAMPPRSLMLLAVSLGAGGLAALVYFHDSDLVLLREHLNHPFALGVLACLLMALAAVGLRWMWLRVVIVVLAGLGASAALFGGWVALTFASTEEVGSVDGPAPYRIRLQQSLAGLGPDMVMWLSVRRDGGLLSKEWDLGCFNDDVPDDAFDSVKWTGPSSVEIRVADGRTFPVALDPATGRPQTTAALNC</sequence>
<organism evidence="2 3">
    <name type="scientific">Streptosporangium minutum</name>
    <dbReference type="NCBI Taxonomy" id="569862"/>
    <lineage>
        <taxon>Bacteria</taxon>
        <taxon>Bacillati</taxon>
        <taxon>Actinomycetota</taxon>
        <taxon>Actinomycetes</taxon>
        <taxon>Streptosporangiales</taxon>
        <taxon>Streptosporangiaceae</taxon>
        <taxon>Streptosporangium</taxon>
    </lineage>
</organism>
<gene>
    <name evidence="2" type="ORF">CA984_22330</name>
</gene>
<evidence type="ECO:0000256" key="1">
    <source>
        <dbReference type="SAM" id="Phobius"/>
    </source>
</evidence>
<protein>
    <submittedName>
        <fullName evidence="2">Uncharacterized protein</fullName>
    </submittedName>
</protein>